<gene>
    <name evidence="2" type="ORF">PFISCL1PPCAC_12709</name>
</gene>
<dbReference type="AlphaFoldDB" id="A0AAV5VNZ3"/>
<name>A0AAV5VNZ3_9BILA</name>
<sequence length="93" mass="10656">LFHTSFRTTIRLFSASIILYAICTVYLVVECSLQETCSRRKIPFSVAPVSVHNIVHETQYMAIYAFWLALTFIAAERGIASSFVITYETRFHS</sequence>
<dbReference type="EMBL" id="BTSY01000004">
    <property type="protein sequence ID" value="GMT21412.1"/>
    <property type="molecule type" value="Genomic_DNA"/>
</dbReference>
<keyword evidence="1" id="KW-0472">Membrane</keyword>
<keyword evidence="1" id="KW-0812">Transmembrane</keyword>
<evidence type="ECO:0000313" key="3">
    <source>
        <dbReference type="Proteomes" id="UP001432322"/>
    </source>
</evidence>
<proteinExistence type="predicted"/>
<evidence type="ECO:0000256" key="1">
    <source>
        <dbReference type="SAM" id="Phobius"/>
    </source>
</evidence>
<organism evidence="2 3">
    <name type="scientific">Pristionchus fissidentatus</name>
    <dbReference type="NCBI Taxonomy" id="1538716"/>
    <lineage>
        <taxon>Eukaryota</taxon>
        <taxon>Metazoa</taxon>
        <taxon>Ecdysozoa</taxon>
        <taxon>Nematoda</taxon>
        <taxon>Chromadorea</taxon>
        <taxon>Rhabditida</taxon>
        <taxon>Rhabditina</taxon>
        <taxon>Diplogasteromorpha</taxon>
        <taxon>Diplogasteroidea</taxon>
        <taxon>Neodiplogasteridae</taxon>
        <taxon>Pristionchus</taxon>
    </lineage>
</organism>
<protein>
    <recommendedName>
        <fullName evidence="4">G protein-coupled receptor</fullName>
    </recommendedName>
</protein>
<feature type="non-terminal residue" evidence="2">
    <location>
        <position position="1"/>
    </location>
</feature>
<accession>A0AAV5VNZ3</accession>
<feature type="transmembrane region" description="Helical" evidence="1">
    <location>
        <begin position="12"/>
        <end position="29"/>
    </location>
</feature>
<reference evidence="2" key="1">
    <citation type="submission" date="2023-10" db="EMBL/GenBank/DDBJ databases">
        <title>Genome assembly of Pristionchus species.</title>
        <authorList>
            <person name="Yoshida K."/>
            <person name="Sommer R.J."/>
        </authorList>
    </citation>
    <scope>NUCLEOTIDE SEQUENCE</scope>
    <source>
        <strain evidence="2">RS5133</strain>
    </source>
</reference>
<keyword evidence="3" id="KW-1185">Reference proteome</keyword>
<dbReference type="Proteomes" id="UP001432322">
    <property type="component" value="Unassembled WGS sequence"/>
</dbReference>
<evidence type="ECO:0000313" key="2">
    <source>
        <dbReference type="EMBL" id="GMT21412.1"/>
    </source>
</evidence>
<keyword evidence="1" id="KW-1133">Transmembrane helix</keyword>
<feature type="non-terminal residue" evidence="2">
    <location>
        <position position="93"/>
    </location>
</feature>
<evidence type="ECO:0008006" key="4">
    <source>
        <dbReference type="Google" id="ProtNLM"/>
    </source>
</evidence>
<comment type="caution">
    <text evidence="2">The sequence shown here is derived from an EMBL/GenBank/DDBJ whole genome shotgun (WGS) entry which is preliminary data.</text>
</comment>